<dbReference type="CDD" id="cd03023">
    <property type="entry name" value="DsbA_Com1_like"/>
    <property type="match status" value="1"/>
</dbReference>
<evidence type="ECO:0000256" key="2">
    <source>
        <dbReference type="SAM" id="SignalP"/>
    </source>
</evidence>
<keyword evidence="1" id="KW-0676">Redox-active center</keyword>
<proteinExistence type="predicted"/>
<dbReference type="PANTHER" id="PTHR35272">
    <property type="entry name" value="THIOL:DISULFIDE INTERCHANGE PROTEIN DSBC-RELATED"/>
    <property type="match status" value="1"/>
</dbReference>
<evidence type="ECO:0000256" key="1">
    <source>
        <dbReference type="ARBA" id="ARBA00023284"/>
    </source>
</evidence>
<dbReference type="Proteomes" id="UP000219336">
    <property type="component" value="Unassembled WGS sequence"/>
</dbReference>
<name>A0A240EJQ2_9VIBR</name>
<dbReference type="InterPro" id="IPR017937">
    <property type="entry name" value="Thioredoxin_CS"/>
</dbReference>
<dbReference type="GO" id="GO:0015036">
    <property type="term" value="F:disulfide oxidoreductase activity"/>
    <property type="evidence" value="ECO:0007669"/>
    <property type="project" value="UniProtKB-ARBA"/>
</dbReference>
<dbReference type="EMBL" id="OANU01000023">
    <property type="protein sequence ID" value="SNX48190.1"/>
    <property type="molecule type" value="Genomic_DNA"/>
</dbReference>
<dbReference type="InterPro" id="IPR036249">
    <property type="entry name" value="Thioredoxin-like_sf"/>
</dbReference>
<feature type="signal peptide" evidence="2">
    <location>
        <begin position="1"/>
        <end position="22"/>
    </location>
</feature>
<sequence>MKKTFISMAISIAALLPTLSHAALTAEQQQQLDSIHQLLTENPEIIGDLQLSLQQYVEGQKQLENAKKQSESWLNDTTIHTVLGNTDGSTVIVNFTDYNCPYCKRLDGELTKLVANYKDVKVINIYVPLKQQVIEGLDTNSAAFAIKVWQQAPEKFAEVNRLLVAKPGIHTKDSIEAIAKKTDTTQYLTGDTKINESLVKNYKTFVALGLRGTPAMFIGDELIPGYVPYDKLEQIIKKNMAENAS</sequence>
<dbReference type="SUPFAM" id="SSF52833">
    <property type="entry name" value="Thioredoxin-like"/>
    <property type="match status" value="1"/>
</dbReference>
<protein>
    <submittedName>
        <fullName evidence="4">Disulfide bond formation protein D</fullName>
    </submittedName>
</protein>
<keyword evidence="2" id="KW-0732">Signal</keyword>
<dbReference type="Pfam" id="PF13462">
    <property type="entry name" value="Thioredoxin_4"/>
    <property type="match status" value="1"/>
</dbReference>
<feature type="domain" description="Thioredoxin" evidence="3">
    <location>
        <begin position="10"/>
        <end position="241"/>
    </location>
</feature>
<dbReference type="PANTHER" id="PTHR35272:SF3">
    <property type="entry name" value="THIOL:DISULFIDE INTERCHANGE PROTEIN DSBC"/>
    <property type="match status" value="1"/>
</dbReference>
<evidence type="ECO:0000313" key="4">
    <source>
        <dbReference type="EMBL" id="SNX48190.1"/>
    </source>
</evidence>
<dbReference type="InterPro" id="IPR012336">
    <property type="entry name" value="Thioredoxin-like_fold"/>
</dbReference>
<dbReference type="AlphaFoldDB" id="A0A240EJQ2"/>
<dbReference type="OrthoDB" id="9780340at2"/>
<dbReference type="Gene3D" id="3.40.30.10">
    <property type="entry name" value="Glutaredoxin"/>
    <property type="match status" value="1"/>
</dbReference>
<gene>
    <name evidence="4" type="primary">bdbD</name>
    <name evidence="4" type="ORF">VTH8203_01808</name>
</gene>
<evidence type="ECO:0000259" key="3">
    <source>
        <dbReference type="PROSITE" id="PS51352"/>
    </source>
</evidence>
<feature type="chain" id="PRO_5012263819" evidence="2">
    <location>
        <begin position="23"/>
        <end position="245"/>
    </location>
</feature>
<evidence type="ECO:0000313" key="5">
    <source>
        <dbReference type="Proteomes" id="UP000219336"/>
    </source>
</evidence>
<dbReference type="RefSeq" id="WP_096993390.1">
    <property type="nucleotide sequence ID" value="NZ_JBHSII010000011.1"/>
</dbReference>
<dbReference type="PROSITE" id="PS51352">
    <property type="entry name" value="THIOREDOXIN_2"/>
    <property type="match status" value="1"/>
</dbReference>
<accession>A0A240EJQ2</accession>
<keyword evidence="5" id="KW-1185">Reference proteome</keyword>
<organism evidence="4 5">
    <name type="scientific">Vibrio thalassae</name>
    <dbReference type="NCBI Taxonomy" id="1243014"/>
    <lineage>
        <taxon>Bacteria</taxon>
        <taxon>Pseudomonadati</taxon>
        <taxon>Pseudomonadota</taxon>
        <taxon>Gammaproteobacteria</taxon>
        <taxon>Vibrionales</taxon>
        <taxon>Vibrionaceae</taxon>
        <taxon>Vibrio</taxon>
    </lineage>
</organism>
<reference evidence="5" key="1">
    <citation type="submission" date="2016-06" db="EMBL/GenBank/DDBJ databases">
        <authorList>
            <person name="Rodrigo-Torres L."/>
            <person name="Arahal R.D."/>
            <person name="Lucena T."/>
        </authorList>
    </citation>
    <scope>NUCLEOTIDE SEQUENCE [LARGE SCALE GENOMIC DNA]</scope>
    <source>
        <strain evidence="5">CECT8203</strain>
    </source>
</reference>
<dbReference type="InterPro" id="IPR051470">
    <property type="entry name" value="Thiol:disulfide_interchange"/>
</dbReference>
<dbReference type="InterPro" id="IPR013766">
    <property type="entry name" value="Thioredoxin_domain"/>
</dbReference>
<dbReference type="PROSITE" id="PS00194">
    <property type="entry name" value="THIOREDOXIN_1"/>
    <property type="match status" value="1"/>
</dbReference>